<comment type="caution">
    <text evidence="1">The sequence shown here is derived from an EMBL/GenBank/DDBJ whole genome shotgun (WGS) entry which is preliminary data.</text>
</comment>
<reference evidence="1" key="1">
    <citation type="submission" date="2019-12" db="EMBL/GenBank/DDBJ databases">
        <title>Genome sequencing and annotation of Brassica cretica.</title>
        <authorList>
            <person name="Studholme D.J."/>
            <person name="Sarris P."/>
        </authorList>
    </citation>
    <scope>NUCLEOTIDE SEQUENCE</scope>
    <source>
        <strain evidence="1">PFS-109/04</strain>
        <tissue evidence="1">Leaf</tissue>
    </source>
</reference>
<accession>A0A8S9Q3M7</accession>
<sequence>MSLKQDMWLDMSEHEVLPCMQPKHADRHVGTVCRRACRQDMLMDFWSSREARDVAAHAIRTCSRTCGAQGVAAHATGGIRADRHAIMWPLLTGH</sequence>
<organism evidence="1 2">
    <name type="scientific">Brassica cretica</name>
    <name type="common">Mustard</name>
    <dbReference type="NCBI Taxonomy" id="69181"/>
    <lineage>
        <taxon>Eukaryota</taxon>
        <taxon>Viridiplantae</taxon>
        <taxon>Streptophyta</taxon>
        <taxon>Embryophyta</taxon>
        <taxon>Tracheophyta</taxon>
        <taxon>Spermatophyta</taxon>
        <taxon>Magnoliopsida</taxon>
        <taxon>eudicotyledons</taxon>
        <taxon>Gunneridae</taxon>
        <taxon>Pentapetalae</taxon>
        <taxon>rosids</taxon>
        <taxon>malvids</taxon>
        <taxon>Brassicales</taxon>
        <taxon>Brassicaceae</taxon>
        <taxon>Brassiceae</taxon>
        <taxon>Brassica</taxon>
    </lineage>
</organism>
<evidence type="ECO:0000313" key="2">
    <source>
        <dbReference type="Proteomes" id="UP000712600"/>
    </source>
</evidence>
<gene>
    <name evidence="1" type="ORF">F2Q69_00048265</name>
</gene>
<dbReference type="EMBL" id="QGKX02001347">
    <property type="protein sequence ID" value="KAF3525252.1"/>
    <property type="molecule type" value="Genomic_DNA"/>
</dbReference>
<dbReference type="Proteomes" id="UP000712600">
    <property type="component" value="Unassembled WGS sequence"/>
</dbReference>
<protein>
    <submittedName>
        <fullName evidence="1">Uncharacterized protein</fullName>
    </submittedName>
</protein>
<dbReference type="AlphaFoldDB" id="A0A8S9Q3M7"/>
<evidence type="ECO:0000313" key="1">
    <source>
        <dbReference type="EMBL" id="KAF3525252.1"/>
    </source>
</evidence>
<proteinExistence type="predicted"/>
<name>A0A8S9Q3M7_BRACR</name>